<dbReference type="InterPro" id="IPR000210">
    <property type="entry name" value="BTB/POZ_dom"/>
</dbReference>
<dbReference type="AlphaFoldDB" id="A0A0N5B3X9"/>
<dbReference type="Proteomes" id="UP000046392">
    <property type="component" value="Unplaced"/>
</dbReference>
<evidence type="ECO:0000259" key="2">
    <source>
        <dbReference type="PROSITE" id="PS50144"/>
    </source>
</evidence>
<dbReference type="SMART" id="SM00061">
    <property type="entry name" value="MATH"/>
    <property type="match status" value="1"/>
</dbReference>
<feature type="domain" description="BTB" evidence="1">
    <location>
        <begin position="192"/>
        <end position="259"/>
    </location>
</feature>
<dbReference type="STRING" id="174720.A0A0N5B3X9"/>
<dbReference type="SMART" id="SM00225">
    <property type="entry name" value="BTB"/>
    <property type="match status" value="1"/>
</dbReference>
<dbReference type="PANTHER" id="PTHR24413">
    <property type="entry name" value="SPECKLE-TYPE POZ PROTEIN"/>
    <property type="match status" value="1"/>
</dbReference>
<dbReference type="Gene3D" id="2.60.210.10">
    <property type="entry name" value="Apoptosis, Tumor Necrosis Factor Receptor Associated Protein 2, Chain A"/>
    <property type="match status" value="1"/>
</dbReference>
<feature type="domain" description="MATH" evidence="2">
    <location>
        <begin position="21"/>
        <end position="152"/>
    </location>
</feature>
<proteinExistence type="predicted"/>
<dbReference type="Pfam" id="PF22486">
    <property type="entry name" value="MATH_2"/>
    <property type="match status" value="1"/>
</dbReference>
<evidence type="ECO:0000313" key="4">
    <source>
        <dbReference type="WBParaSite" id="SPAL_0000078100.1"/>
    </source>
</evidence>
<evidence type="ECO:0000259" key="1">
    <source>
        <dbReference type="PROSITE" id="PS50097"/>
    </source>
</evidence>
<dbReference type="SUPFAM" id="SSF49599">
    <property type="entry name" value="TRAF domain-like"/>
    <property type="match status" value="1"/>
</dbReference>
<protein>
    <submittedName>
        <fullName evidence="4">Speckle-type POZ protein</fullName>
    </submittedName>
</protein>
<dbReference type="PROSITE" id="PS50097">
    <property type="entry name" value="BTB"/>
    <property type="match status" value="1"/>
</dbReference>
<dbReference type="PROSITE" id="PS50144">
    <property type="entry name" value="MATH"/>
    <property type="match status" value="1"/>
</dbReference>
<dbReference type="GO" id="GO:0030163">
    <property type="term" value="P:protein catabolic process"/>
    <property type="evidence" value="ECO:0007669"/>
    <property type="project" value="UniProtKB-ARBA"/>
</dbReference>
<keyword evidence="3" id="KW-1185">Reference proteome</keyword>
<dbReference type="InterPro" id="IPR002083">
    <property type="entry name" value="MATH/TRAF_dom"/>
</dbReference>
<accession>A0A0N5B3X9</accession>
<dbReference type="WBParaSite" id="SPAL_0000078100.1">
    <property type="protein sequence ID" value="SPAL_0000078100.1"/>
    <property type="gene ID" value="SPAL_0000078100"/>
</dbReference>
<dbReference type="InterPro" id="IPR008974">
    <property type="entry name" value="TRAF-like"/>
</dbReference>
<dbReference type="SUPFAM" id="SSF54695">
    <property type="entry name" value="POZ domain"/>
    <property type="match status" value="1"/>
</dbReference>
<reference evidence="4" key="1">
    <citation type="submission" date="2017-02" db="UniProtKB">
        <authorList>
            <consortium name="WormBaseParasite"/>
        </authorList>
    </citation>
    <scope>IDENTIFICATION</scope>
</reference>
<name>A0A0N5B3X9_STREA</name>
<sequence length="357" mass="41311">MVLKSSKSVDDSCNTHSIVNKFNYTFSIENFSHHLEKTGEKIISPTFVVGWRNKSEWCLWIYPNGDKEESKEYVSVYLRLLKPEKAKAKFRFSILNDKEEEKNVYRSEMIKEFVKDKGSSSWGFHKFVNRDFLLNESNDLLINNKLTIFCEAEISEPRSENHDNSETSINITIPQSKLVSNYCNMFESSLFTDCIIRVEGTEIKAHKAVLAAQSSVFYEVFCNSKEETQTDVVEIKDFRPEVVREMLRYIYTENVSNIQNIAGDVLAIADRYKLDRLKAISERSLCYSLDIMNVCERFALSEKYSTGTLQECCQELILENAAWLAKTKEWKKFVLVRPLLLESLFLKSLNTSSVGNI</sequence>
<dbReference type="Pfam" id="PF00651">
    <property type="entry name" value="BTB"/>
    <property type="match status" value="1"/>
</dbReference>
<dbReference type="Gene3D" id="3.30.710.10">
    <property type="entry name" value="Potassium Channel Kv1.1, Chain A"/>
    <property type="match status" value="1"/>
</dbReference>
<dbReference type="Gene3D" id="1.25.40.420">
    <property type="match status" value="1"/>
</dbReference>
<organism evidence="3 4">
    <name type="scientific">Strongyloides papillosus</name>
    <name type="common">Intestinal threadworm</name>
    <dbReference type="NCBI Taxonomy" id="174720"/>
    <lineage>
        <taxon>Eukaryota</taxon>
        <taxon>Metazoa</taxon>
        <taxon>Ecdysozoa</taxon>
        <taxon>Nematoda</taxon>
        <taxon>Chromadorea</taxon>
        <taxon>Rhabditida</taxon>
        <taxon>Tylenchina</taxon>
        <taxon>Panagrolaimomorpha</taxon>
        <taxon>Strongyloidoidea</taxon>
        <taxon>Strongyloididae</taxon>
        <taxon>Strongyloides</taxon>
    </lineage>
</organism>
<evidence type="ECO:0000313" key="3">
    <source>
        <dbReference type="Proteomes" id="UP000046392"/>
    </source>
</evidence>
<dbReference type="InterPro" id="IPR011333">
    <property type="entry name" value="SKP1/BTB/POZ_sf"/>
</dbReference>